<dbReference type="SUPFAM" id="SSF47807">
    <property type="entry name" value="5' to 3' exonuclease, C-terminal subdomain"/>
    <property type="match status" value="1"/>
</dbReference>
<dbReference type="Pfam" id="PF01367">
    <property type="entry name" value="5_3_exonuc"/>
    <property type="match status" value="1"/>
</dbReference>
<dbReference type="EMBL" id="JELY01002405">
    <property type="protein sequence ID" value="KYF52665.1"/>
    <property type="molecule type" value="Genomic_DNA"/>
</dbReference>
<evidence type="ECO:0000313" key="5">
    <source>
        <dbReference type="EMBL" id="KYF52665.1"/>
    </source>
</evidence>
<dbReference type="SMART" id="SM00279">
    <property type="entry name" value="HhH2"/>
    <property type="match status" value="1"/>
</dbReference>
<feature type="domain" description="5'-3' exonuclease" evidence="4">
    <location>
        <begin position="1"/>
        <end position="264"/>
    </location>
</feature>
<dbReference type="FunFam" id="1.10.150.20:FF:000003">
    <property type="entry name" value="DNA polymerase I"/>
    <property type="match status" value="1"/>
</dbReference>
<keyword evidence="5" id="KW-0269">Exonuclease</keyword>
<comment type="caution">
    <text evidence="5">The sequence shown here is derived from an EMBL/GenBank/DDBJ whole genome shotgun (WGS) entry which is preliminary data.</text>
</comment>
<evidence type="ECO:0000256" key="2">
    <source>
        <dbReference type="ARBA" id="ARBA00022801"/>
    </source>
</evidence>
<dbReference type="Gene3D" id="3.40.50.1010">
    <property type="entry name" value="5'-nuclease"/>
    <property type="match status" value="1"/>
</dbReference>
<dbReference type="InterPro" id="IPR029060">
    <property type="entry name" value="PIN-like_dom_sf"/>
</dbReference>
<dbReference type="Proteomes" id="UP000075420">
    <property type="component" value="Unassembled WGS sequence"/>
</dbReference>
<evidence type="ECO:0000256" key="1">
    <source>
        <dbReference type="ARBA" id="ARBA00022722"/>
    </source>
</evidence>
<proteinExistence type="predicted"/>
<dbReference type="CDD" id="cd09898">
    <property type="entry name" value="H3TH_53EXO"/>
    <property type="match status" value="1"/>
</dbReference>
<dbReference type="InterPro" id="IPR002421">
    <property type="entry name" value="5-3_exonuclease"/>
</dbReference>
<dbReference type="InterPro" id="IPR008918">
    <property type="entry name" value="HhH2"/>
</dbReference>
<keyword evidence="2" id="KW-0378">Hydrolase</keyword>
<dbReference type="AlphaFoldDB" id="A0A150PAD7"/>
<dbReference type="InterPro" id="IPR036279">
    <property type="entry name" value="5-3_exonuclease_C_sf"/>
</dbReference>
<evidence type="ECO:0000256" key="3">
    <source>
        <dbReference type="ARBA" id="ARBA00023125"/>
    </source>
</evidence>
<dbReference type="GO" id="GO:0017108">
    <property type="term" value="F:5'-flap endonuclease activity"/>
    <property type="evidence" value="ECO:0007669"/>
    <property type="project" value="InterPro"/>
</dbReference>
<dbReference type="CDD" id="cd09859">
    <property type="entry name" value="PIN_53EXO"/>
    <property type="match status" value="1"/>
</dbReference>
<accession>A0A150PAD7</accession>
<evidence type="ECO:0000313" key="6">
    <source>
        <dbReference type="Proteomes" id="UP000075420"/>
    </source>
</evidence>
<name>A0A150PAD7_SORCE</name>
<dbReference type="SMART" id="SM00475">
    <property type="entry name" value="53EXOc"/>
    <property type="match status" value="1"/>
</dbReference>
<dbReference type="InterPro" id="IPR038969">
    <property type="entry name" value="FEN"/>
</dbReference>
<keyword evidence="1" id="KW-0540">Nuclease</keyword>
<dbReference type="InterPro" id="IPR020046">
    <property type="entry name" value="5-3_exonucl_a-hlix_arch_N"/>
</dbReference>
<dbReference type="GO" id="GO:0003677">
    <property type="term" value="F:DNA binding"/>
    <property type="evidence" value="ECO:0007669"/>
    <property type="project" value="UniProtKB-KW"/>
</dbReference>
<dbReference type="Gene3D" id="1.10.150.20">
    <property type="entry name" value="5' to 3' exonuclease, C-terminal subdomain"/>
    <property type="match status" value="1"/>
</dbReference>
<dbReference type="PANTHER" id="PTHR42646:SF2">
    <property type="entry name" value="5'-3' EXONUCLEASE FAMILY PROTEIN"/>
    <property type="match status" value="1"/>
</dbReference>
<evidence type="ECO:0000259" key="4">
    <source>
        <dbReference type="SMART" id="SM00475"/>
    </source>
</evidence>
<dbReference type="Pfam" id="PF02739">
    <property type="entry name" value="5_3_exonuc_N"/>
    <property type="match status" value="1"/>
</dbReference>
<reference evidence="5 6" key="1">
    <citation type="submission" date="2014-02" db="EMBL/GenBank/DDBJ databases">
        <title>The small core and large imbalanced accessory genome model reveals a collaborative survival strategy of Sorangium cellulosum strains in nature.</title>
        <authorList>
            <person name="Han K."/>
            <person name="Peng R."/>
            <person name="Blom J."/>
            <person name="Li Y.-Z."/>
        </authorList>
    </citation>
    <scope>NUCLEOTIDE SEQUENCE [LARGE SCALE GENOMIC DNA]</scope>
    <source>
        <strain evidence="5 6">So0157-25</strain>
    </source>
</reference>
<dbReference type="InterPro" id="IPR020045">
    <property type="entry name" value="DNA_polI_H3TH"/>
</dbReference>
<keyword evidence="3" id="KW-0238">DNA-binding</keyword>
<dbReference type="SUPFAM" id="SSF88723">
    <property type="entry name" value="PIN domain-like"/>
    <property type="match status" value="1"/>
</dbReference>
<dbReference type="GO" id="GO:0033567">
    <property type="term" value="P:DNA replication, Okazaki fragment processing"/>
    <property type="evidence" value="ECO:0007669"/>
    <property type="project" value="InterPro"/>
</dbReference>
<dbReference type="PANTHER" id="PTHR42646">
    <property type="entry name" value="FLAP ENDONUCLEASE XNI"/>
    <property type="match status" value="1"/>
</dbReference>
<dbReference type="GO" id="GO:0008409">
    <property type="term" value="F:5'-3' exonuclease activity"/>
    <property type="evidence" value="ECO:0007669"/>
    <property type="project" value="InterPro"/>
</dbReference>
<sequence>MRLHLIDGTYELFRAHFSKRPEHRAPGGWDAKATVGVVASLLALLHHPDEEVTHLAVAFDNPIRSFRNDLFAGYKSDEGMDPALRGQFDHVEEAVRALGIVVWSMDAFEADDALATAAARFQGEVEQVRILSPDKDFGQCLAGERVVQVDRRKERVIDEAAMRAARGVAPASIPDYLALTGDDADGIPGLAGIGDRTASALLGAYGHLERIPDDPAAWAVPVRGADRIARALVEQRQEALLYRTLATLRTDVPLAERLDDLRFVGVPRGRYEAWCDALDVRTLKTRPTRWAPEG</sequence>
<organism evidence="5 6">
    <name type="scientific">Sorangium cellulosum</name>
    <name type="common">Polyangium cellulosum</name>
    <dbReference type="NCBI Taxonomy" id="56"/>
    <lineage>
        <taxon>Bacteria</taxon>
        <taxon>Pseudomonadati</taxon>
        <taxon>Myxococcota</taxon>
        <taxon>Polyangia</taxon>
        <taxon>Polyangiales</taxon>
        <taxon>Polyangiaceae</taxon>
        <taxon>Sorangium</taxon>
    </lineage>
</organism>
<gene>
    <name evidence="5" type="ORF">BE08_07110</name>
</gene>
<protein>
    <submittedName>
        <fullName evidence="5">5'-3' exonuclease</fullName>
    </submittedName>
</protein>